<sequence>MRSWFFLTTLVAVASTSWLSQVEAAACAEICYTTALTGFGPGGSAGCSCSGSQQGARTGSGSCSCGQCYEQSGSTVIGYAINSDGTCTYGTDCGDCDYSSTSSGSTTTTTSPTTSSGSSTTSTSSNSTESSTPTPTTGRQLWFDWFWEVFFFSVLTVLLDVLNWPRFVSYGNVLLFWLGCVLLTFLAAPSTPSPVVTSGTSSNSTSGISSSTADNSNSSTTPTSSNSGSNNNNAGEAGSAAGDSSSNGLKTWQIALIICCGVLVFTVAVVSVLSCYCKARNRLYENEDDQADASYYQQQYPRQREDAFGSTAAATPTLFPQGPTTSSRRSGSSGSFTNELKTLYANSANSGSTDRLGVGLAPVHIRNSSGDLAGMAGSYPNERILSGSYSNERILSGSYPTDRRASASNRSQGRRPSLEQGYSTARDRDSLAVEL</sequence>
<feature type="signal peptide" evidence="3">
    <location>
        <begin position="1"/>
        <end position="24"/>
    </location>
</feature>
<evidence type="ECO:0000313" key="4">
    <source>
        <dbReference type="EMBL" id="ETP46024.1"/>
    </source>
</evidence>
<feature type="compositionally biased region" description="Basic and acidic residues" evidence="1">
    <location>
        <begin position="425"/>
        <end position="435"/>
    </location>
</feature>
<dbReference type="AlphaFoldDB" id="W2ZIH8"/>
<dbReference type="Proteomes" id="UP000018948">
    <property type="component" value="Unassembled WGS sequence"/>
</dbReference>
<dbReference type="EMBL" id="ANIY01001618">
    <property type="protein sequence ID" value="ETP46024.1"/>
    <property type="molecule type" value="Genomic_DNA"/>
</dbReference>
<gene>
    <name evidence="4" type="ORF">F442_07672</name>
</gene>
<dbReference type="OrthoDB" id="167800at2759"/>
<feature type="compositionally biased region" description="Low complexity" evidence="1">
    <location>
        <begin position="324"/>
        <end position="335"/>
    </location>
</feature>
<feature type="region of interest" description="Disordered" evidence="1">
    <location>
        <begin position="396"/>
        <end position="435"/>
    </location>
</feature>
<keyword evidence="2" id="KW-0472">Membrane</keyword>
<evidence type="ECO:0008006" key="6">
    <source>
        <dbReference type="Google" id="ProtNLM"/>
    </source>
</evidence>
<keyword evidence="3" id="KW-0732">Signal</keyword>
<feature type="transmembrane region" description="Helical" evidence="2">
    <location>
        <begin position="145"/>
        <end position="162"/>
    </location>
</feature>
<feature type="region of interest" description="Disordered" evidence="1">
    <location>
        <begin position="193"/>
        <end position="242"/>
    </location>
</feature>
<protein>
    <recommendedName>
        <fullName evidence="6">TRP C-terminal domain-containing protein</fullName>
    </recommendedName>
</protein>
<evidence type="ECO:0000256" key="3">
    <source>
        <dbReference type="SAM" id="SignalP"/>
    </source>
</evidence>
<feature type="region of interest" description="Disordered" evidence="1">
    <location>
        <begin position="314"/>
        <end position="335"/>
    </location>
</feature>
<name>W2ZIH8_PHYNI</name>
<evidence type="ECO:0000256" key="2">
    <source>
        <dbReference type="SAM" id="Phobius"/>
    </source>
</evidence>
<proteinExistence type="predicted"/>
<keyword evidence="2" id="KW-0812">Transmembrane</keyword>
<feature type="region of interest" description="Disordered" evidence="1">
    <location>
        <begin position="101"/>
        <end position="135"/>
    </location>
</feature>
<comment type="caution">
    <text evidence="4">The sequence shown here is derived from an EMBL/GenBank/DDBJ whole genome shotgun (WGS) entry which is preliminary data.</text>
</comment>
<reference evidence="4 5" key="1">
    <citation type="submission" date="2013-11" db="EMBL/GenBank/DDBJ databases">
        <title>The Genome Sequence of Phytophthora parasitica P10297.</title>
        <authorList>
            <consortium name="The Broad Institute Genomics Platform"/>
            <person name="Russ C."/>
            <person name="Tyler B."/>
            <person name="Panabieres F."/>
            <person name="Shan W."/>
            <person name="Tripathy S."/>
            <person name="Grunwald N."/>
            <person name="Machado M."/>
            <person name="Johnson C.S."/>
            <person name="Walker B."/>
            <person name="Young S.K."/>
            <person name="Zeng Q."/>
            <person name="Gargeya S."/>
            <person name="Fitzgerald M."/>
            <person name="Haas B."/>
            <person name="Abouelleil A."/>
            <person name="Allen A.W."/>
            <person name="Alvarado L."/>
            <person name="Arachchi H.M."/>
            <person name="Berlin A.M."/>
            <person name="Chapman S.B."/>
            <person name="Gainer-Dewar J."/>
            <person name="Goldberg J."/>
            <person name="Griggs A."/>
            <person name="Gujja S."/>
            <person name="Hansen M."/>
            <person name="Howarth C."/>
            <person name="Imamovic A."/>
            <person name="Ireland A."/>
            <person name="Larimer J."/>
            <person name="McCowan C."/>
            <person name="Murphy C."/>
            <person name="Pearson M."/>
            <person name="Poon T.W."/>
            <person name="Priest M."/>
            <person name="Roberts A."/>
            <person name="Saif S."/>
            <person name="Shea T."/>
            <person name="Sisk P."/>
            <person name="Sykes S."/>
            <person name="Wortman J."/>
            <person name="Nusbaum C."/>
            <person name="Birren B."/>
        </authorList>
    </citation>
    <scope>NUCLEOTIDE SEQUENCE [LARGE SCALE GENOMIC DNA]</scope>
    <source>
        <strain evidence="4 5">P10297</strain>
    </source>
</reference>
<evidence type="ECO:0000256" key="1">
    <source>
        <dbReference type="SAM" id="MobiDB-lite"/>
    </source>
</evidence>
<evidence type="ECO:0000313" key="5">
    <source>
        <dbReference type="Proteomes" id="UP000018948"/>
    </source>
</evidence>
<feature type="chain" id="PRO_5004830477" description="TRP C-terminal domain-containing protein" evidence="3">
    <location>
        <begin position="25"/>
        <end position="435"/>
    </location>
</feature>
<keyword evidence="2" id="KW-1133">Transmembrane helix</keyword>
<accession>W2ZIH8</accession>
<feature type="transmembrane region" description="Helical" evidence="2">
    <location>
        <begin position="252"/>
        <end position="276"/>
    </location>
</feature>
<organism evidence="4 5">
    <name type="scientific">Phytophthora nicotianae P10297</name>
    <dbReference type="NCBI Taxonomy" id="1317064"/>
    <lineage>
        <taxon>Eukaryota</taxon>
        <taxon>Sar</taxon>
        <taxon>Stramenopiles</taxon>
        <taxon>Oomycota</taxon>
        <taxon>Peronosporomycetes</taxon>
        <taxon>Peronosporales</taxon>
        <taxon>Peronosporaceae</taxon>
        <taxon>Phytophthora</taxon>
    </lineage>
</organism>
<feature type="transmembrane region" description="Helical" evidence="2">
    <location>
        <begin position="169"/>
        <end position="188"/>
    </location>
</feature>